<dbReference type="RefSeq" id="XP_003176734.1">
    <property type="nucleotide sequence ID" value="XM_003176686.1"/>
</dbReference>
<dbReference type="AlphaFoldDB" id="E5R203"/>
<dbReference type="OMA" id="PNANYMG"/>
<feature type="compositionally biased region" description="Polar residues" evidence="1">
    <location>
        <begin position="533"/>
        <end position="545"/>
    </location>
</feature>
<dbReference type="InterPro" id="IPR007330">
    <property type="entry name" value="MIT_dom"/>
</dbReference>
<feature type="compositionally biased region" description="Pro residues" evidence="1">
    <location>
        <begin position="428"/>
        <end position="447"/>
    </location>
</feature>
<dbReference type="Pfam" id="PF04212">
    <property type="entry name" value="MIT"/>
    <property type="match status" value="1"/>
</dbReference>
<evidence type="ECO:0000259" key="2">
    <source>
        <dbReference type="Pfam" id="PF04212"/>
    </source>
</evidence>
<feature type="region of interest" description="Disordered" evidence="1">
    <location>
        <begin position="782"/>
        <end position="807"/>
    </location>
</feature>
<feature type="compositionally biased region" description="Low complexity" evidence="1">
    <location>
        <begin position="782"/>
        <end position="795"/>
    </location>
</feature>
<keyword evidence="4" id="KW-1185">Reference proteome</keyword>
<feature type="domain" description="MIT" evidence="2">
    <location>
        <begin position="23"/>
        <end position="83"/>
    </location>
</feature>
<dbReference type="OrthoDB" id="2245455at2759"/>
<gene>
    <name evidence="3" type="ORF">MGYG_08903</name>
</gene>
<feature type="compositionally biased region" description="Low complexity" evidence="1">
    <location>
        <begin position="167"/>
        <end position="178"/>
    </location>
</feature>
<dbReference type="Proteomes" id="UP000002669">
    <property type="component" value="Unassembled WGS sequence"/>
</dbReference>
<feature type="region of interest" description="Disordered" evidence="1">
    <location>
        <begin position="368"/>
        <end position="392"/>
    </location>
</feature>
<name>E5R203_ARTGP</name>
<feature type="region of interest" description="Disordered" evidence="1">
    <location>
        <begin position="139"/>
        <end position="198"/>
    </location>
</feature>
<dbReference type="eggNOG" id="ENOG502QZS0">
    <property type="taxonomic scope" value="Eukaryota"/>
</dbReference>
<organism evidence="4">
    <name type="scientific">Arthroderma gypseum (strain ATCC MYA-4604 / CBS 118893)</name>
    <name type="common">Microsporum gypseum</name>
    <dbReference type="NCBI Taxonomy" id="535722"/>
    <lineage>
        <taxon>Eukaryota</taxon>
        <taxon>Fungi</taxon>
        <taxon>Dikarya</taxon>
        <taxon>Ascomycota</taxon>
        <taxon>Pezizomycotina</taxon>
        <taxon>Eurotiomycetes</taxon>
        <taxon>Eurotiomycetidae</taxon>
        <taxon>Onygenales</taxon>
        <taxon>Arthrodermataceae</taxon>
        <taxon>Nannizzia</taxon>
    </lineage>
</organism>
<protein>
    <recommendedName>
        <fullName evidence="2">MIT domain-containing protein</fullName>
    </recommendedName>
</protein>
<proteinExistence type="predicted"/>
<dbReference type="Gene3D" id="1.20.58.80">
    <property type="entry name" value="Phosphotransferase system, lactose/cellobiose-type IIA subunit"/>
    <property type="match status" value="1"/>
</dbReference>
<reference evidence="4" key="1">
    <citation type="journal article" date="2012" name="MBio">
        <title>Comparative genome analysis of Trichophyton rubrum and related dermatophytes reveals candidate genes involved in infection.</title>
        <authorList>
            <person name="Martinez D.A."/>
            <person name="Oliver B.G."/>
            <person name="Graeser Y."/>
            <person name="Goldberg J.M."/>
            <person name="Li W."/>
            <person name="Martinez-Rossi N.M."/>
            <person name="Monod M."/>
            <person name="Shelest E."/>
            <person name="Barton R.C."/>
            <person name="Birch E."/>
            <person name="Brakhage A.A."/>
            <person name="Chen Z."/>
            <person name="Gurr S.J."/>
            <person name="Heiman D."/>
            <person name="Heitman J."/>
            <person name="Kosti I."/>
            <person name="Rossi A."/>
            <person name="Saif S."/>
            <person name="Samalova M."/>
            <person name="Saunders C.W."/>
            <person name="Shea T."/>
            <person name="Summerbell R.C."/>
            <person name="Xu J."/>
            <person name="Young S."/>
            <person name="Zeng Q."/>
            <person name="Birren B.W."/>
            <person name="Cuomo C.A."/>
            <person name="White T.C."/>
        </authorList>
    </citation>
    <scope>NUCLEOTIDE SEQUENCE [LARGE SCALE GENOMIC DNA]</scope>
    <source>
        <strain evidence="4">ATCC MYA-4604 / CBS 118893</strain>
    </source>
</reference>
<dbReference type="PANTHER" id="PTHR37327">
    <property type="entry name" value="CHROMOSOME 1, WHOLE GENOME SHOTGUN SEQUENCE"/>
    <property type="match status" value="1"/>
</dbReference>
<feature type="region of interest" description="Disordered" evidence="1">
    <location>
        <begin position="305"/>
        <end position="347"/>
    </location>
</feature>
<dbReference type="SUPFAM" id="SSF116846">
    <property type="entry name" value="MIT domain"/>
    <property type="match status" value="1"/>
</dbReference>
<dbReference type="InterPro" id="IPR036181">
    <property type="entry name" value="MIT_dom_sf"/>
</dbReference>
<sequence length="912" mass="98476">MDGTYDLRPPPPAARDGTSSSTLQKANTAVLLDNATNYEGAIDAYTDACGLLAQVMQRAGADEERHKLDDIRNTYTTRINELRRLGLALQAGGKALPERPPSGESLSQSLLSTHITDGNADDQDIYVIGTATATRILAKSPATESQDERYFPPRQQSLHPSGEDGGSNDMNNTNSTNMDILPHLGGYASTNEHSSNVANGDLQNLQEKGTESTSWLDTIDESGASSSSSIRSANSSLYLRRKQEAHYSRGTEAEFDAALDEAVEAAYDDGLEIIPREDEPEHDIMSHVRRNIELAKQKVREAELEAEAASVSARERDRRRPEVSPDDLDVGSGSDLDQTGYADHEAEEEERILEEMMDDFEFDLSSKSALPRQSGSSGYSNRTWGSSVASSRTNTGTLLSTLTEEDDYSIPPGGIAKNILSYSQPFQKLPPPVGAPPPPPPPPPHPPVQQHQQQQQLPPAPTRATPTPPSPSAKATTSAPDTPDIMASTVRSRRLSGRPKDLIIETGSAPSSADGARQVPPSMLLAHPITPLPSKTSHGKSSSDFNLEALHSAPGISHREPTYSAPALSKSSHAPSSPFTTSFVPELGKTFSLPAVPTLSSAGPSRHLFDNNIHSPLTPGSPNPNAPDAPIPLEPCPQSFLLRPFWLMRCLYETITHPRGGYLTTKLFIPRDIWKVKNVRIKGLEEKISNCDLLTAALLKLASVDINDADAVLEEMQAFENILDQVQAVWSRKLGNEVGVQGAMALFKLSSDDTSPAVDSSSKLSSSGSKSYLSSWRKLRSKSSGVSNTSSSGISRDNGGRENLTMTSLPMTETAASASPRRDALGLNCTGPNANYMSALARLFDAAQVIDQIARQVEDPGLRHTSQTLVGLELSTRHASEFFGFYACRFALNDIGLMIDKFIKRGSEYVMA</sequence>
<feature type="compositionally biased region" description="Basic and acidic residues" evidence="1">
    <location>
        <begin position="313"/>
        <end position="323"/>
    </location>
</feature>
<feature type="region of interest" description="Disordered" evidence="1">
    <location>
        <begin position="1"/>
        <end position="22"/>
    </location>
</feature>
<feature type="compositionally biased region" description="Pro residues" evidence="1">
    <location>
        <begin position="458"/>
        <end position="471"/>
    </location>
</feature>
<dbReference type="EMBL" id="DS989822">
    <property type="protein sequence ID" value="EFQ97782.1"/>
    <property type="molecule type" value="Genomic_DNA"/>
</dbReference>
<dbReference type="GeneID" id="10032056"/>
<feature type="compositionally biased region" description="Pro residues" evidence="1">
    <location>
        <begin position="619"/>
        <end position="630"/>
    </location>
</feature>
<feature type="compositionally biased region" description="Polar residues" evidence="1">
    <location>
        <begin position="569"/>
        <end position="579"/>
    </location>
</feature>
<dbReference type="InParanoid" id="E5R203"/>
<feature type="compositionally biased region" description="Low complexity" evidence="1">
    <location>
        <begin position="448"/>
        <end position="457"/>
    </location>
</feature>
<feature type="compositionally biased region" description="Polar residues" evidence="1">
    <location>
        <begin position="188"/>
        <end position="198"/>
    </location>
</feature>
<evidence type="ECO:0000313" key="3">
    <source>
        <dbReference type="EMBL" id="EFQ97782.1"/>
    </source>
</evidence>
<dbReference type="PANTHER" id="PTHR37327:SF1">
    <property type="entry name" value="MICROTUBULE INTERACTING AND TRANSPORT DOMAIN-CONTAINING PROTEIN"/>
    <property type="match status" value="1"/>
</dbReference>
<accession>E5R203</accession>
<dbReference type="STRING" id="535722.E5R203"/>
<evidence type="ECO:0000256" key="1">
    <source>
        <dbReference type="SAM" id="MobiDB-lite"/>
    </source>
</evidence>
<feature type="region of interest" description="Disordered" evidence="1">
    <location>
        <begin position="425"/>
        <end position="579"/>
    </location>
</feature>
<dbReference type="HOGENOM" id="CLU_001575_0_0_1"/>
<evidence type="ECO:0000313" key="4">
    <source>
        <dbReference type="Proteomes" id="UP000002669"/>
    </source>
</evidence>
<feature type="region of interest" description="Disordered" evidence="1">
    <location>
        <begin position="610"/>
        <end position="630"/>
    </location>
</feature>
<feature type="compositionally biased region" description="Low complexity" evidence="1">
    <location>
        <begin position="472"/>
        <end position="484"/>
    </location>
</feature>
<dbReference type="VEuPathDB" id="FungiDB:MGYG_08903"/>